<dbReference type="GO" id="GO:0005085">
    <property type="term" value="F:guanyl-nucleotide exchange factor activity"/>
    <property type="evidence" value="ECO:0007669"/>
    <property type="project" value="InterPro"/>
</dbReference>
<evidence type="ECO:0000256" key="1">
    <source>
        <dbReference type="PROSITE-ProRule" id="PRU00984"/>
    </source>
</evidence>
<dbReference type="GO" id="GO:0007264">
    <property type="term" value="P:small GTPase-mediated signal transduction"/>
    <property type="evidence" value="ECO:0007669"/>
    <property type="project" value="InterPro"/>
</dbReference>
<reference evidence="3 4" key="1">
    <citation type="submission" date="2014-03" db="EMBL/GenBank/DDBJ databases">
        <title>Draft genome of the hookworm Oesophagostomum dentatum.</title>
        <authorList>
            <person name="Mitreva M."/>
        </authorList>
    </citation>
    <scope>NUCLEOTIDE SEQUENCE [LARGE SCALE GENOMIC DNA]</scope>
    <source>
        <strain evidence="3 4">OD-Hann</strain>
    </source>
</reference>
<accession>A0A0B1SCA3</accession>
<dbReference type="InterPro" id="IPR046770">
    <property type="entry name" value="DOCKER_Lobe_B"/>
</dbReference>
<dbReference type="InterPro" id="IPR026791">
    <property type="entry name" value="DOCK"/>
</dbReference>
<dbReference type="PANTHER" id="PTHR23317:SF76">
    <property type="entry name" value="LD20667P"/>
    <property type="match status" value="1"/>
</dbReference>
<proteinExistence type="inferred from homology"/>
<dbReference type="Proteomes" id="UP000053660">
    <property type="component" value="Unassembled WGS sequence"/>
</dbReference>
<dbReference type="PANTHER" id="PTHR23317">
    <property type="entry name" value="DEDICATOR OF CYTOKINESIS DOCK"/>
    <property type="match status" value="1"/>
</dbReference>
<feature type="domain" description="DOCKER" evidence="2">
    <location>
        <begin position="1"/>
        <end position="178"/>
    </location>
</feature>
<dbReference type="InterPro" id="IPR046773">
    <property type="entry name" value="DOCKER_Lobe_C"/>
</dbReference>
<dbReference type="Gene3D" id="1.20.58.740">
    <property type="match status" value="1"/>
</dbReference>
<evidence type="ECO:0000259" key="2">
    <source>
        <dbReference type="PROSITE" id="PS51651"/>
    </source>
</evidence>
<organism evidence="3 4">
    <name type="scientific">Oesophagostomum dentatum</name>
    <name type="common">Nodular worm</name>
    <dbReference type="NCBI Taxonomy" id="61180"/>
    <lineage>
        <taxon>Eukaryota</taxon>
        <taxon>Metazoa</taxon>
        <taxon>Ecdysozoa</taxon>
        <taxon>Nematoda</taxon>
        <taxon>Chromadorea</taxon>
        <taxon>Rhabditida</taxon>
        <taxon>Rhabditina</taxon>
        <taxon>Rhabditomorpha</taxon>
        <taxon>Strongyloidea</taxon>
        <taxon>Strongylidae</taxon>
        <taxon>Oesophagostomum</taxon>
    </lineage>
</organism>
<protein>
    <submittedName>
        <fullName evidence="3">Dedicator of cytokinesis</fullName>
    </submittedName>
</protein>
<dbReference type="PROSITE" id="PS51651">
    <property type="entry name" value="DOCKER"/>
    <property type="match status" value="1"/>
</dbReference>
<dbReference type="AlphaFoldDB" id="A0A0B1SCA3"/>
<feature type="non-terminal residue" evidence="3">
    <location>
        <position position="1"/>
    </location>
</feature>
<dbReference type="Pfam" id="PF20421">
    <property type="entry name" value="DHR-2_Lobe_C"/>
    <property type="match status" value="1"/>
</dbReference>
<evidence type="ECO:0000313" key="4">
    <source>
        <dbReference type="Proteomes" id="UP000053660"/>
    </source>
</evidence>
<gene>
    <name evidence="3" type="ORF">OESDEN_19455</name>
</gene>
<dbReference type="OrthoDB" id="5855201at2759"/>
<dbReference type="Pfam" id="PF20422">
    <property type="entry name" value="DHR-2_Lobe_B"/>
    <property type="match status" value="1"/>
</dbReference>
<evidence type="ECO:0000313" key="3">
    <source>
        <dbReference type="EMBL" id="KHJ80865.1"/>
    </source>
</evidence>
<name>A0A0B1SCA3_OESDE</name>
<dbReference type="InterPro" id="IPR043162">
    <property type="entry name" value="DOCK_C_lobe_C"/>
</dbReference>
<dbReference type="InterPro" id="IPR027357">
    <property type="entry name" value="DOCKER_dom"/>
</dbReference>
<sequence>VVRSTLLPTKAYLQITYVEPYFDKWERRRRLTHFERSHKIKRFVYATPFTRDGKAHGDLKDQFKRRTILTTQHSFPYVKTRIKVTEREQKVLQPIQVAIDDIEKKTSFPYVKTRIKVTEREQKVLQPIQVAIDDIEKKTRELAAAIAQNPPDAKMLQMVLQGCIGTTVNQGPIQVGVF</sequence>
<keyword evidence="4" id="KW-1185">Reference proteome</keyword>
<comment type="similarity">
    <text evidence="1">Belongs to the DOCK family.</text>
</comment>
<dbReference type="EMBL" id="KN597784">
    <property type="protein sequence ID" value="KHJ80865.1"/>
    <property type="molecule type" value="Genomic_DNA"/>
</dbReference>